<accession>A0A0N5C091</accession>
<keyword evidence="1" id="KW-1185">Reference proteome</keyword>
<protein>
    <submittedName>
        <fullName evidence="2">Rab-GAP TBC domain-containing protein</fullName>
    </submittedName>
</protein>
<name>A0A0N5C091_STREA</name>
<evidence type="ECO:0000313" key="1">
    <source>
        <dbReference type="Proteomes" id="UP000046392"/>
    </source>
</evidence>
<reference evidence="2" key="1">
    <citation type="submission" date="2017-02" db="UniProtKB">
        <authorList>
            <consortium name="WormBaseParasite"/>
        </authorList>
    </citation>
    <scope>IDENTIFICATION</scope>
</reference>
<proteinExistence type="predicted"/>
<evidence type="ECO:0000313" key="2">
    <source>
        <dbReference type="WBParaSite" id="SPAL_0001142166.1"/>
    </source>
</evidence>
<dbReference type="Proteomes" id="UP000046392">
    <property type="component" value="Unplaced"/>
</dbReference>
<dbReference type="WBParaSite" id="SPAL_0001142166.1">
    <property type="protein sequence ID" value="SPAL_0001142166.1"/>
    <property type="gene ID" value="SPAL_0001142166"/>
</dbReference>
<organism evidence="1 2">
    <name type="scientific">Strongyloides papillosus</name>
    <name type="common">Intestinal threadworm</name>
    <dbReference type="NCBI Taxonomy" id="174720"/>
    <lineage>
        <taxon>Eukaryota</taxon>
        <taxon>Metazoa</taxon>
        <taxon>Ecdysozoa</taxon>
        <taxon>Nematoda</taxon>
        <taxon>Chromadorea</taxon>
        <taxon>Rhabditida</taxon>
        <taxon>Tylenchina</taxon>
        <taxon>Panagrolaimomorpha</taxon>
        <taxon>Strongyloidoidea</taxon>
        <taxon>Strongyloididae</taxon>
        <taxon>Strongyloides</taxon>
    </lineage>
</organism>
<dbReference type="AlphaFoldDB" id="A0A0N5C091"/>
<sequence length="307" mass="36402">MFNNSNAIDQLFFKKLCFKLEESGEFIKRFEEEKRRNFKLAMAEKILLEKRGDERILKFNEKGYNTIFYRTLYNIYSLVLCDNDRKKKYCMDGFINIAERVLGLEFLKEISEIKNGIDFSIKIFYESSKRDFFITHFDALFEEKLSCCQKKNVFVFNVESLETSLRMINNFYRTLNSNKEKEFPLIDVNEISLNYVFQKYLIDIPIIPYYDITQTFNGIAYEGNIERTYCLFIGTVVIFKHKNLITILRYFMMLQVIMPHLPLFGSSKYLYQALMYLCGAPEKFCGKKRTNLSTNVSLLCSKIKESS</sequence>